<evidence type="ECO:0000256" key="2">
    <source>
        <dbReference type="ARBA" id="ARBA00023015"/>
    </source>
</evidence>
<dbReference type="PANTHER" id="PTHR30537">
    <property type="entry name" value="HTH-TYPE TRANSCRIPTIONAL REGULATOR"/>
    <property type="match status" value="1"/>
</dbReference>
<keyword evidence="4" id="KW-0804">Transcription</keyword>
<dbReference type="RefSeq" id="WP_119908755.1">
    <property type="nucleotide sequence ID" value="NZ_QZCH01000001.1"/>
</dbReference>
<dbReference type="Proteomes" id="UP000283255">
    <property type="component" value="Unassembled WGS sequence"/>
</dbReference>
<dbReference type="GO" id="GO:0003700">
    <property type="term" value="F:DNA-binding transcription factor activity"/>
    <property type="evidence" value="ECO:0007669"/>
    <property type="project" value="InterPro"/>
</dbReference>
<reference evidence="6 7" key="1">
    <citation type="submission" date="2018-09" db="EMBL/GenBank/DDBJ databases">
        <authorList>
            <person name="Wang F."/>
        </authorList>
    </citation>
    <scope>NUCLEOTIDE SEQUENCE [LARGE SCALE GENOMIC DNA]</scope>
    <source>
        <strain evidence="6 7">PLHSC7-2</strain>
    </source>
</reference>
<comment type="caution">
    <text evidence="6">The sequence shown here is derived from an EMBL/GenBank/DDBJ whole genome shotgun (WGS) entry which is preliminary data.</text>
</comment>
<proteinExistence type="inferred from homology"/>
<dbReference type="PANTHER" id="PTHR30537:SF5">
    <property type="entry name" value="HTH-TYPE TRANSCRIPTIONAL ACTIVATOR TTDR-RELATED"/>
    <property type="match status" value="1"/>
</dbReference>
<evidence type="ECO:0000256" key="4">
    <source>
        <dbReference type="ARBA" id="ARBA00023163"/>
    </source>
</evidence>
<dbReference type="Gene3D" id="3.40.190.290">
    <property type="match status" value="1"/>
</dbReference>
<dbReference type="AlphaFoldDB" id="A0A418YJP6"/>
<evidence type="ECO:0000259" key="5">
    <source>
        <dbReference type="PROSITE" id="PS50931"/>
    </source>
</evidence>
<evidence type="ECO:0000313" key="6">
    <source>
        <dbReference type="EMBL" id="RJG51207.1"/>
    </source>
</evidence>
<name>A0A418YJP6_9GAMM</name>
<keyword evidence="7" id="KW-1185">Reference proteome</keyword>
<dbReference type="Pfam" id="PF00126">
    <property type="entry name" value="HTH_1"/>
    <property type="match status" value="1"/>
</dbReference>
<dbReference type="SUPFAM" id="SSF53850">
    <property type="entry name" value="Periplasmic binding protein-like II"/>
    <property type="match status" value="1"/>
</dbReference>
<gene>
    <name evidence="6" type="ORF">D1Z90_00240</name>
</gene>
<sequence length="299" mass="33203">MLESVSLDNIRLFVLIAQQGNFTKVAERLGISRSHVSRQVSALESQLGMTLFVRTTRTLALTPAGENLFQDCQQALLAIDRALLTAVDDNQQVRGRLRVNCVGGYLGEELIAQHISQFMLQHPDIKVELAFSSHRIDLIADEFDVAFRMGALEDAGFIGKKLASIEMVTLASPAYLSRFGPVSEPKVLSHHRCLTGSVTRWHFVSRQAPQKAIDVVVPNTLSCKNGKVLVAAALAGNGIIRVPALYCQQEIEEGLLVPVFTEWQVPSVDFSMIYHKDKFQSQRLRSFIGFIKQHFVASI</sequence>
<dbReference type="InterPro" id="IPR058163">
    <property type="entry name" value="LysR-type_TF_proteobact-type"/>
</dbReference>
<dbReference type="OrthoDB" id="9786526at2"/>
<dbReference type="InterPro" id="IPR036390">
    <property type="entry name" value="WH_DNA-bd_sf"/>
</dbReference>
<dbReference type="InterPro" id="IPR000847">
    <property type="entry name" value="LysR_HTH_N"/>
</dbReference>
<evidence type="ECO:0000256" key="1">
    <source>
        <dbReference type="ARBA" id="ARBA00009437"/>
    </source>
</evidence>
<dbReference type="Pfam" id="PF03466">
    <property type="entry name" value="LysR_substrate"/>
    <property type="match status" value="1"/>
</dbReference>
<organism evidence="6 7">
    <name type="scientific">Motilimonas pumila</name>
    <dbReference type="NCBI Taxonomy" id="2303987"/>
    <lineage>
        <taxon>Bacteria</taxon>
        <taxon>Pseudomonadati</taxon>
        <taxon>Pseudomonadota</taxon>
        <taxon>Gammaproteobacteria</taxon>
        <taxon>Alteromonadales</taxon>
        <taxon>Alteromonadales genera incertae sedis</taxon>
        <taxon>Motilimonas</taxon>
    </lineage>
</organism>
<evidence type="ECO:0000313" key="7">
    <source>
        <dbReference type="Proteomes" id="UP000283255"/>
    </source>
</evidence>
<reference evidence="6 7" key="2">
    <citation type="submission" date="2019-01" db="EMBL/GenBank/DDBJ databases">
        <title>Motilimonas pumilus sp. nov., isolated from the gut of sea cucumber (Apostichopus japonicus).</title>
        <authorList>
            <person name="Wang F.-Q."/>
            <person name="Ren L.-H."/>
            <person name="Lin Y.-W."/>
            <person name="Sun G.-H."/>
            <person name="Du Z.-J."/>
            <person name="Zhao J.-X."/>
            <person name="Liu X.-J."/>
            <person name="Liu L.-J."/>
        </authorList>
    </citation>
    <scope>NUCLEOTIDE SEQUENCE [LARGE SCALE GENOMIC DNA]</scope>
    <source>
        <strain evidence="6 7">PLHSC7-2</strain>
    </source>
</reference>
<comment type="similarity">
    <text evidence="1">Belongs to the LysR transcriptional regulatory family.</text>
</comment>
<dbReference type="PRINTS" id="PR00039">
    <property type="entry name" value="HTHLYSR"/>
</dbReference>
<dbReference type="SUPFAM" id="SSF46785">
    <property type="entry name" value="Winged helix' DNA-binding domain"/>
    <property type="match status" value="1"/>
</dbReference>
<keyword evidence="3" id="KW-0238">DNA-binding</keyword>
<dbReference type="InterPro" id="IPR036388">
    <property type="entry name" value="WH-like_DNA-bd_sf"/>
</dbReference>
<dbReference type="GO" id="GO:0006351">
    <property type="term" value="P:DNA-templated transcription"/>
    <property type="evidence" value="ECO:0007669"/>
    <property type="project" value="TreeGrafter"/>
</dbReference>
<dbReference type="FunFam" id="1.10.10.10:FF:000001">
    <property type="entry name" value="LysR family transcriptional regulator"/>
    <property type="match status" value="1"/>
</dbReference>
<feature type="domain" description="HTH lysR-type" evidence="5">
    <location>
        <begin position="5"/>
        <end position="62"/>
    </location>
</feature>
<dbReference type="PROSITE" id="PS50931">
    <property type="entry name" value="HTH_LYSR"/>
    <property type="match status" value="1"/>
</dbReference>
<protein>
    <submittedName>
        <fullName evidence="6">LysR family transcriptional regulator</fullName>
    </submittedName>
</protein>
<dbReference type="GO" id="GO:0043565">
    <property type="term" value="F:sequence-specific DNA binding"/>
    <property type="evidence" value="ECO:0007669"/>
    <property type="project" value="TreeGrafter"/>
</dbReference>
<dbReference type="EMBL" id="QZCH01000001">
    <property type="protein sequence ID" value="RJG51207.1"/>
    <property type="molecule type" value="Genomic_DNA"/>
</dbReference>
<keyword evidence="2" id="KW-0805">Transcription regulation</keyword>
<evidence type="ECO:0000256" key="3">
    <source>
        <dbReference type="ARBA" id="ARBA00023125"/>
    </source>
</evidence>
<dbReference type="Gene3D" id="1.10.10.10">
    <property type="entry name" value="Winged helix-like DNA-binding domain superfamily/Winged helix DNA-binding domain"/>
    <property type="match status" value="1"/>
</dbReference>
<dbReference type="CDD" id="cd08422">
    <property type="entry name" value="PBP2_CrgA_like"/>
    <property type="match status" value="1"/>
</dbReference>
<accession>A0A418YJP6</accession>
<dbReference type="InterPro" id="IPR005119">
    <property type="entry name" value="LysR_subst-bd"/>
</dbReference>